<sequence>MQLASSGFRALKGAQAHFFPSGGGGTAQAATRAIHIPAFAPRPAATSQVTSTAQSIVKNTRTILSRFVAHLTTPGTLRVPGDVVAGASRARALHTPATRMPTIHERMSYPARCFLSRPAQVPFLPRAPAVPRNITQVGLGTARNFSSGRPVFQHLAENVPIYARAFSEADWKVRMQEEKERLRLEKAKAKAQSKAARKAKAPLRPLKPVVRAGAASTTKGETQEELEHYFPTPATPEVITHLLIPLAPTPTSRLPLAPNPPSSSRPLLPLELIASMHASHGTHALRVSTLFARLDASRVFDDPGVHCEARGDMSGLCTVLEVRFEGWTANRVRSVLGEAGTGWCALEEVWRDQDRQEAEEMDAALEALSGASEAESDLHSASLSGLSDINGSWDASATIDPARSFVLPTLDFSASFAAPTWSPPASVQPPGTSTPMSDLQFHNEWSEIEDGLSSPGSFDYDFGGSDVDSVGSGWHSNPSARGVSRRDDDSWFGFSSQFSERMGEVDGPREYLF</sequence>
<keyword evidence="3" id="KW-1185">Reference proteome</keyword>
<gene>
    <name evidence="2" type="ORF">ONZ51_g10536</name>
</gene>
<name>A0AAD7TLW1_9APHY</name>
<feature type="coiled-coil region" evidence="1">
    <location>
        <begin position="172"/>
        <end position="199"/>
    </location>
</feature>
<evidence type="ECO:0000256" key="1">
    <source>
        <dbReference type="SAM" id="Coils"/>
    </source>
</evidence>
<protein>
    <submittedName>
        <fullName evidence="2">Uncharacterized protein</fullName>
    </submittedName>
</protein>
<proteinExistence type="predicted"/>
<dbReference type="EMBL" id="JAPEVG010000423">
    <property type="protein sequence ID" value="KAJ8463009.1"/>
    <property type="molecule type" value="Genomic_DNA"/>
</dbReference>
<accession>A0AAD7TLW1</accession>
<evidence type="ECO:0000313" key="3">
    <source>
        <dbReference type="Proteomes" id="UP001215151"/>
    </source>
</evidence>
<dbReference type="AlphaFoldDB" id="A0AAD7TLW1"/>
<comment type="caution">
    <text evidence="2">The sequence shown here is derived from an EMBL/GenBank/DDBJ whole genome shotgun (WGS) entry which is preliminary data.</text>
</comment>
<organism evidence="2 3">
    <name type="scientific">Trametes cubensis</name>
    <dbReference type="NCBI Taxonomy" id="1111947"/>
    <lineage>
        <taxon>Eukaryota</taxon>
        <taxon>Fungi</taxon>
        <taxon>Dikarya</taxon>
        <taxon>Basidiomycota</taxon>
        <taxon>Agaricomycotina</taxon>
        <taxon>Agaricomycetes</taxon>
        <taxon>Polyporales</taxon>
        <taxon>Polyporaceae</taxon>
        <taxon>Trametes</taxon>
    </lineage>
</organism>
<evidence type="ECO:0000313" key="2">
    <source>
        <dbReference type="EMBL" id="KAJ8463009.1"/>
    </source>
</evidence>
<reference evidence="2" key="1">
    <citation type="submission" date="2022-11" db="EMBL/GenBank/DDBJ databases">
        <title>Genome Sequence of Cubamyces cubensis.</title>
        <authorList>
            <person name="Buettner E."/>
        </authorList>
    </citation>
    <scope>NUCLEOTIDE SEQUENCE</scope>
    <source>
        <strain evidence="2">MPL-01</strain>
    </source>
</reference>
<keyword evidence="1" id="KW-0175">Coiled coil</keyword>
<dbReference type="Proteomes" id="UP001215151">
    <property type="component" value="Unassembled WGS sequence"/>
</dbReference>